<dbReference type="Pfam" id="PF00034">
    <property type="entry name" value="Cytochrom_C"/>
    <property type="match status" value="1"/>
</dbReference>
<dbReference type="Gene3D" id="1.10.760.10">
    <property type="entry name" value="Cytochrome c-like domain"/>
    <property type="match status" value="1"/>
</dbReference>
<feature type="chain" id="PRO_5003259947" evidence="6">
    <location>
        <begin position="24"/>
        <end position="162"/>
    </location>
</feature>
<evidence type="ECO:0000256" key="2">
    <source>
        <dbReference type="ARBA" id="ARBA00022723"/>
    </source>
</evidence>
<dbReference type="KEGG" id="psn:Pedsa_3648"/>
<dbReference type="PROSITE" id="PS51007">
    <property type="entry name" value="CYTC"/>
    <property type="match status" value="1"/>
</dbReference>
<evidence type="ECO:0000256" key="5">
    <source>
        <dbReference type="SAM" id="MobiDB-lite"/>
    </source>
</evidence>
<feature type="region of interest" description="Disordered" evidence="5">
    <location>
        <begin position="26"/>
        <end position="59"/>
    </location>
</feature>
<evidence type="ECO:0000256" key="3">
    <source>
        <dbReference type="ARBA" id="ARBA00023004"/>
    </source>
</evidence>
<keyword evidence="6" id="KW-0732">Signal</keyword>
<keyword evidence="9" id="KW-1185">Reference proteome</keyword>
<evidence type="ECO:0000313" key="9">
    <source>
        <dbReference type="Proteomes" id="UP000000310"/>
    </source>
</evidence>
<feature type="compositionally biased region" description="Basic and acidic residues" evidence="5">
    <location>
        <begin position="45"/>
        <end position="56"/>
    </location>
</feature>
<dbReference type="InterPro" id="IPR009056">
    <property type="entry name" value="Cyt_c-like_dom"/>
</dbReference>
<protein>
    <submittedName>
        <fullName evidence="8">Cytochrome c class I</fullName>
    </submittedName>
</protein>
<reference evidence="9" key="2">
    <citation type="submission" date="2011-02" db="EMBL/GenBank/DDBJ databases">
        <title>The complete genome of Pedobacter saltans DSM 12145.</title>
        <authorList>
            <consortium name="US DOE Joint Genome Institute (JGI-PGF)"/>
            <person name="Lucas S."/>
            <person name="Copeland A."/>
            <person name="Lapidus A."/>
            <person name="Bruce D."/>
            <person name="Goodwin L."/>
            <person name="Pitluck S."/>
            <person name="Kyrpides N."/>
            <person name="Mavromatis K."/>
            <person name="Pagani I."/>
            <person name="Ivanova N."/>
            <person name="Ovchinnikova G."/>
            <person name="Lu M."/>
            <person name="Detter J.C."/>
            <person name="Han C."/>
            <person name="Land M."/>
            <person name="Hauser L."/>
            <person name="Markowitz V."/>
            <person name="Cheng J.-F."/>
            <person name="Hugenholtz P."/>
            <person name="Woyke T."/>
            <person name="Wu D."/>
            <person name="Tindall B."/>
            <person name="Pomrenke H.G."/>
            <person name="Brambilla E."/>
            <person name="Klenk H.-P."/>
            <person name="Eisen J.A."/>
        </authorList>
    </citation>
    <scope>NUCLEOTIDE SEQUENCE [LARGE SCALE GENOMIC DNA]</scope>
    <source>
        <strain evidence="9">ATCC 51119 / DSM 12145 / JCM 21818 / LMG 10337 / NBRC 100064 / NCIMB 13643</strain>
    </source>
</reference>
<keyword evidence="3 4" id="KW-0408">Iron</keyword>
<evidence type="ECO:0000256" key="6">
    <source>
        <dbReference type="SAM" id="SignalP"/>
    </source>
</evidence>
<dbReference type="OrthoDB" id="2827525at2"/>
<dbReference type="eggNOG" id="COG2010">
    <property type="taxonomic scope" value="Bacteria"/>
</dbReference>
<keyword evidence="2 4" id="KW-0479">Metal-binding</keyword>
<name>F0S503_PSESL</name>
<dbReference type="HOGENOM" id="CLU_131484_0_0_10"/>
<proteinExistence type="predicted"/>
<feature type="domain" description="Cytochrome c" evidence="7">
    <location>
        <begin position="69"/>
        <end position="159"/>
    </location>
</feature>
<dbReference type="GO" id="GO:0020037">
    <property type="term" value="F:heme binding"/>
    <property type="evidence" value="ECO:0007669"/>
    <property type="project" value="InterPro"/>
</dbReference>
<gene>
    <name evidence="8" type="ordered locus">Pedsa_3648</name>
</gene>
<organism evidence="8 9">
    <name type="scientific">Pseudopedobacter saltans (strain ATCC 51119 / DSM 12145 / JCM 21818 / CCUG 39354 / LMG 10337 / NBRC 100064 / NCIMB 13643)</name>
    <name type="common">Pedobacter saltans</name>
    <dbReference type="NCBI Taxonomy" id="762903"/>
    <lineage>
        <taxon>Bacteria</taxon>
        <taxon>Pseudomonadati</taxon>
        <taxon>Bacteroidota</taxon>
        <taxon>Sphingobacteriia</taxon>
        <taxon>Sphingobacteriales</taxon>
        <taxon>Sphingobacteriaceae</taxon>
        <taxon>Pseudopedobacter</taxon>
    </lineage>
</organism>
<dbReference type="Proteomes" id="UP000000310">
    <property type="component" value="Chromosome"/>
</dbReference>
<evidence type="ECO:0000256" key="1">
    <source>
        <dbReference type="ARBA" id="ARBA00022617"/>
    </source>
</evidence>
<dbReference type="PROSITE" id="PS51257">
    <property type="entry name" value="PROKAR_LIPOPROTEIN"/>
    <property type="match status" value="1"/>
</dbReference>
<dbReference type="STRING" id="762903.Pedsa_3648"/>
<dbReference type="RefSeq" id="WP_013634660.1">
    <property type="nucleotide sequence ID" value="NC_015177.1"/>
</dbReference>
<evidence type="ECO:0000256" key="4">
    <source>
        <dbReference type="PROSITE-ProRule" id="PRU00433"/>
    </source>
</evidence>
<dbReference type="GO" id="GO:0046872">
    <property type="term" value="F:metal ion binding"/>
    <property type="evidence" value="ECO:0007669"/>
    <property type="project" value="UniProtKB-KW"/>
</dbReference>
<dbReference type="AlphaFoldDB" id="F0S503"/>
<dbReference type="InterPro" id="IPR036909">
    <property type="entry name" value="Cyt_c-like_dom_sf"/>
</dbReference>
<feature type="compositionally biased region" description="Polar residues" evidence="5">
    <location>
        <begin position="26"/>
        <end position="43"/>
    </location>
</feature>
<dbReference type="SUPFAM" id="SSF46626">
    <property type="entry name" value="Cytochrome c"/>
    <property type="match status" value="1"/>
</dbReference>
<keyword evidence="1 4" id="KW-0349">Heme</keyword>
<feature type="signal peptide" evidence="6">
    <location>
        <begin position="1"/>
        <end position="23"/>
    </location>
</feature>
<evidence type="ECO:0000313" key="8">
    <source>
        <dbReference type="EMBL" id="ADY54177.1"/>
    </source>
</evidence>
<dbReference type="GO" id="GO:0009055">
    <property type="term" value="F:electron transfer activity"/>
    <property type="evidence" value="ECO:0007669"/>
    <property type="project" value="InterPro"/>
</dbReference>
<evidence type="ECO:0000259" key="7">
    <source>
        <dbReference type="PROSITE" id="PS51007"/>
    </source>
</evidence>
<reference evidence="8 9" key="1">
    <citation type="journal article" date="2011" name="Stand. Genomic Sci.">
        <title>Complete genome sequence of the gliding, heparinolytic Pedobacter saltans type strain (113).</title>
        <authorList>
            <person name="Liolios K."/>
            <person name="Sikorski J."/>
            <person name="Lu M."/>
            <person name="Nolan M."/>
            <person name="Lapidus A."/>
            <person name="Lucas S."/>
            <person name="Hammon N."/>
            <person name="Deshpande S."/>
            <person name="Cheng J.F."/>
            <person name="Tapia R."/>
            <person name="Han C."/>
            <person name="Goodwin L."/>
            <person name="Pitluck S."/>
            <person name="Huntemann M."/>
            <person name="Ivanova N."/>
            <person name="Pagani I."/>
            <person name="Mavromatis K."/>
            <person name="Ovchinikova G."/>
            <person name="Pati A."/>
            <person name="Chen A."/>
            <person name="Palaniappan K."/>
            <person name="Land M."/>
            <person name="Hauser L."/>
            <person name="Brambilla E.M."/>
            <person name="Kotsyurbenko O."/>
            <person name="Rohde M."/>
            <person name="Tindall B.J."/>
            <person name="Abt B."/>
            <person name="Goker M."/>
            <person name="Detter J.C."/>
            <person name="Woyke T."/>
            <person name="Bristow J."/>
            <person name="Eisen J.A."/>
            <person name="Markowitz V."/>
            <person name="Hugenholtz P."/>
            <person name="Klenk H.P."/>
            <person name="Kyrpides N.C."/>
        </authorList>
    </citation>
    <scope>NUCLEOTIDE SEQUENCE [LARGE SCALE GENOMIC DNA]</scope>
    <source>
        <strain evidence="9">ATCC 51119 / DSM 12145 / JCM 21818 / LMG 10337 / NBRC 100064 / NCIMB 13643</strain>
    </source>
</reference>
<sequence length="162" mass="17525">MNRTIITTAILLATVLLIGSCGGGNTTSESKNTVAEQATSTTGKPDYDPSRGEGKFNDSNVKAGPLDATLAARGKAIAATKCNSCHKQTGEKLVGPGWKGVTERRSLPWIMNFITNPDQMIDKDPELQAQLEICLVRMPNQNLSDDEARSIVEYMRQNDGIK</sequence>
<dbReference type="EMBL" id="CP002545">
    <property type="protein sequence ID" value="ADY54177.1"/>
    <property type="molecule type" value="Genomic_DNA"/>
</dbReference>
<accession>F0S503</accession>